<protein>
    <submittedName>
        <fullName evidence="1">Uncharacterized protein</fullName>
    </submittedName>
</protein>
<organism evidence="1 2">
    <name type="scientific">Alloscardovia omnicolens F0580</name>
    <dbReference type="NCBI Taxonomy" id="1321816"/>
    <lineage>
        <taxon>Bacteria</taxon>
        <taxon>Bacillati</taxon>
        <taxon>Actinomycetota</taxon>
        <taxon>Actinomycetes</taxon>
        <taxon>Bifidobacteriales</taxon>
        <taxon>Bifidobacteriaceae</taxon>
        <taxon>Alloscardovia</taxon>
    </lineage>
</organism>
<dbReference type="Proteomes" id="UP000016519">
    <property type="component" value="Unassembled WGS sequence"/>
</dbReference>
<name>U1QUB6_9BIFI</name>
<evidence type="ECO:0000313" key="2">
    <source>
        <dbReference type="Proteomes" id="UP000016519"/>
    </source>
</evidence>
<dbReference type="HOGENOM" id="CLU_2662953_0_0_11"/>
<reference evidence="1 2" key="1">
    <citation type="submission" date="2013-08" db="EMBL/GenBank/DDBJ databases">
        <authorList>
            <person name="Weinstock G."/>
            <person name="Sodergren E."/>
            <person name="Wylie T."/>
            <person name="Fulton L."/>
            <person name="Fulton R."/>
            <person name="Fronick C."/>
            <person name="O'Laughlin M."/>
            <person name="Godfrey J."/>
            <person name="Miner T."/>
            <person name="Herter B."/>
            <person name="Appelbaum E."/>
            <person name="Cordes M."/>
            <person name="Lek S."/>
            <person name="Wollam A."/>
            <person name="Pepin K.H."/>
            <person name="Palsikar V.B."/>
            <person name="Mitreva M."/>
            <person name="Wilson R.K."/>
        </authorList>
    </citation>
    <scope>NUCLEOTIDE SEQUENCE [LARGE SCALE GENOMIC DNA]</scope>
    <source>
        <strain evidence="1 2">F0580</strain>
    </source>
</reference>
<evidence type="ECO:0000313" key="1">
    <source>
        <dbReference type="EMBL" id="ERH31015.1"/>
    </source>
</evidence>
<sequence>MVKALPLTHELICERYSTTVNPHRLSFLDFSTKTEHLLHHDMLYHSHTLTYVSVTAKIRHLGRSKSFATHTQAHL</sequence>
<proteinExistence type="predicted"/>
<gene>
    <name evidence="1" type="ORF">HMPREF9244_00698</name>
</gene>
<dbReference type="AlphaFoldDB" id="U1QUB6"/>
<accession>U1QUB6</accession>
<comment type="caution">
    <text evidence="1">The sequence shown here is derived from an EMBL/GenBank/DDBJ whole genome shotgun (WGS) entry which is preliminary data.</text>
</comment>
<keyword evidence="2" id="KW-1185">Reference proteome</keyword>
<dbReference type="EMBL" id="AWSI01000020">
    <property type="protein sequence ID" value="ERH31015.1"/>
    <property type="molecule type" value="Genomic_DNA"/>
</dbReference>